<dbReference type="STRING" id="8128.ENSONIP00000003919"/>
<dbReference type="Gene3D" id="1.25.40.10">
    <property type="entry name" value="Tetratricopeptide repeat domain"/>
    <property type="match status" value="1"/>
</dbReference>
<dbReference type="eggNOG" id="KOG1550">
    <property type="taxonomic scope" value="Eukaryota"/>
</dbReference>
<dbReference type="InterPro" id="IPR011990">
    <property type="entry name" value="TPR-like_helical_dom_sf"/>
</dbReference>
<dbReference type="Ensembl" id="ENSONIT00000003920.2">
    <property type="protein sequence ID" value="ENSONIP00000003919.2"/>
    <property type="gene ID" value="ENSONIG00000003127.2"/>
</dbReference>
<accession>I3J4X9</accession>
<name>I3J4X9_ORENI</name>
<dbReference type="HOGENOM" id="CLU_011209_0_0_1"/>
<dbReference type="InterPro" id="IPR006597">
    <property type="entry name" value="Sel1-like"/>
</dbReference>
<evidence type="ECO:0000313" key="1">
    <source>
        <dbReference type="Ensembl" id="ENSONIP00000003919.2"/>
    </source>
</evidence>
<dbReference type="Pfam" id="PF08238">
    <property type="entry name" value="Sel1"/>
    <property type="match status" value="6"/>
</dbReference>
<organism evidence="1 2">
    <name type="scientific">Oreochromis niloticus</name>
    <name type="common">Nile tilapia</name>
    <name type="synonym">Tilapia nilotica</name>
    <dbReference type="NCBI Taxonomy" id="8128"/>
    <lineage>
        <taxon>Eukaryota</taxon>
        <taxon>Metazoa</taxon>
        <taxon>Chordata</taxon>
        <taxon>Craniata</taxon>
        <taxon>Vertebrata</taxon>
        <taxon>Euteleostomi</taxon>
        <taxon>Actinopterygii</taxon>
        <taxon>Neopterygii</taxon>
        <taxon>Teleostei</taxon>
        <taxon>Neoteleostei</taxon>
        <taxon>Acanthomorphata</taxon>
        <taxon>Ovalentaria</taxon>
        <taxon>Cichlomorphae</taxon>
        <taxon>Cichliformes</taxon>
        <taxon>Cichlidae</taxon>
        <taxon>African cichlids</taxon>
        <taxon>Pseudocrenilabrinae</taxon>
        <taxon>Oreochromini</taxon>
        <taxon>Oreochromis</taxon>
    </lineage>
</organism>
<reference evidence="1" key="3">
    <citation type="submission" date="2025-09" db="UniProtKB">
        <authorList>
            <consortium name="Ensembl"/>
        </authorList>
    </citation>
    <scope>IDENTIFICATION</scope>
</reference>
<protein>
    <submittedName>
        <fullName evidence="1">Uncharacterized protein</fullName>
    </submittedName>
</protein>
<dbReference type="AlphaFoldDB" id="I3J4X9"/>
<gene>
    <name evidence="1" type="primary">LOC102083085</name>
</gene>
<dbReference type="Proteomes" id="UP000005207">
    <property type="component" value="Linkage group LG23"/>
</dbReference>
<dbReference type="SUPFAM" id="SSF81901">
    <property type="entry name" value="HCP-like"/>
    <property type="match status" value="3"/>
</dbReference>
<proteinExistence type="predicted"/>
<dbReference type="PANTHER" id="PTHR44444:SF1">
    <property type="entry name" value="PROTEIN SEL-1 HOMOLOG 3"/>
    <property type="match status" value="1"/>
</dbReference>
<dbReference type="SMART" id="SM00671">
    <property type="entry name" value="SEL1"/>
    <property type="match status" value="8"/>
</dbReference>
<dbReference type="GeneTree" id="ENSGT00940000167983"/>
<dbReference type="PANTHER" id="PTHR44444">
    <property type="entry name" value="PROTEIN SEL-1 HOMOLOG 3"/>
    <property type="match status" value="1"/>
</dbReference>
<reference evidence="2" key="1">
    <citation type="submission" date="2012-01" db="EMBL/GenBank/DDBJ databases">
        <title>The Genome Sequence of Oreochromis niloticus (Nile Tilapia).</title>
        <authorList>
            <consortium name="Broad Institute Genome Assembly Team"/>
            <consortium name="Broad Institute Sequencing Platform"/>
            <person name="Di Palma F."/>
            <person name="Johnson J."/>
            <person name="Lander E.S."/>
            <person name="Lindblad-Toh K."/>
        </authorList>
    </citation>
    <scope>NUCLEOTIDE SEQUENCE [LARGE SCALE GENOMIC DNA]</scope>
</reference>
<evidence type="ECO:0000313" key="2">
    <source>
        <dbReference type="Proteomes" id="UP000005207"/>
    </source>
</evidence>
<sequence>YFFKVLRARWPKRTQGDDKVLAHVHQIKSALMLHSYGKVPNRITNKVNQTTLLLHIKSKYSRALELTPPDNFIGFDSVPDKVVDGSVVRVRYQCSGQCQLAVEVVVSTLQKTDLVVFRRKWKSCRLRDYRIHQVLLRLPPSISYQRDFFNRNVLDTQNVTVRAWLDSFKNGSELSTYHSSMLRIYKALQIIPPSERPSKPPTGCPSWSAQLMWQMTSDRIHQCPHESDIIDMLKFPLASTGERFGVIRRFQPFIDRALERTRRHAVTQPSVTLSVWIYLLKWCQKKHCGIIHHVNRKNLYDTVLMQLTDTGNIIIQARKITGEDEAFQVQAMLPLFWKRNIVCSMIVIVGLSSIKCQRFQDSIHYDDTDGYFVIGGGRYSQGIRGYFGPIRYYRFGTKQVKCKEVKYICLLCFLAQPHSKTVYYDLKKTCTQTWTFETQIKYNTLFQFLLTKEVEIRTDTLFNKHLSVSEGSLNLKDLGSALFEETVGTIFPVDKAQMKIASQSMAALQESSCLGNHRASLLLATIHLSGLGHSVNHEQGHVYSLIGALGDDRFALMHAGYKHLMGIDGFPKDLEMAYSYYSNIGTQTCIDSSRIYENKQHSTEHIYLNNEEDLNRLTHETNDDFQYLKFQAERGDIESQKRMGTMLYWGQNGVSKDIVSAAKWIERSAMQMKDPSAMYDYSILLMKGQGVKRNYTRAFRLLRKAAAMGSINALNGLGWYHGTVLKDHKNAVKYFEQAALNGSDDGMFNLGIYHLSGMNPDRPWRNESAAFEQFLNASRFGHVAASVEAAWYLSTGSLEGVSQDMKRAVILLKKVCERNGHLGFMIREALQAYLQGSWQEAFVKYLLAAQTGLGLAQSNVAHLCEELNLGYECQWRYHNYSILNYDPHPSALLKMGDYYYYHSPGTQEDSLSLAEQAISMYSRAALAGSPQVTDLLQL</sequence>
<reference evidence="1" key="2">
    <citation type="submission" date="2025-08" db="UniProtKB">
        <authorList>
            <consortium name="Ensembl"/>
        </authorList>
    </citation>
    <scope>IDENTIFICATION</scope>
</reference>
<dbReference type="OMA" id="HAGYKHT"/>
<keyword evidence="2" id="KW-1185">Reference proteome</keyword>
<dbReference type="InterPro" id="IPR042756">
    <property type="entry name" value="Sel-1L3"/>
</dbReference>
<dbReference type="InParanoid" id="I3J4X9"/>